<gene>
    <name evidence="2" type="ORF">CLRAG_40000</name>
</gene>
<sequence>MEFYQVELIGELMEPYMHGKIRLIRTRSKSVNIAIGAAVAITVPVVIAVGYLRK</sequence>
<accession>A0A1A6AI92</accession>
<organism evidence="2 3">
    <name type="scientific">Clostridium ragsdalei P11</name>
    <dbReference type="NCBI Taxonomy" id="1353534"/>
    <lineage>
        <taxon>Bacteria</taxon>
        <taxon>Bacillati</taxon>
        <taxon>Bacillota</taxon>
        <taxon>Clostridia</taxon>
        <taxon>Eubacteriales</taxon>
        <taxon>Clostridiaceae</taxon>
        <taxon>Clostridium</taxon>
    </lineage>
</organism>
<dbReference type="Proteomes" id="UP000093954">
    <property type="component" value="Unassembled WGS sequence"/>
</dbReference>
<keyword evidence="1" id="KW-0472">Membrane</keyword>
<protein>
    <submittedName>
        <fullName evidence="2">Uncharacterized protein</fullName>
    </submittedName>
</protein>
<feature type="transmembrane region" description="Helical" evidence="1">
    <location>
        <begin position="30"/>
        <end position="52"/>
    </location>
</feature>
<evidence type="ECO:0000313" key="3">
    <source>
        <dbReference type="Proteomes" id="UP000093954"/>
    </source>
</evidence>
<dbReference type="PATRIC" id="fig|1353534.3.peg.4073"/>
<keyword evidence="1" id="KW-1133">Transmembrane helix</keyword>
<evidence type="ECO:0000313" key="2">
    <source>
        <dbReference type="EMBL" id="OBR89738.1"/>
    </source>
</evidence>
<keyword evidence="3" id="KW-1185">Reference proteome</keyword>
<evidence type="ECO:0000256" key="1">
    <source>
        <dbReference type="SAM" id="Phobius"/>
    </source>
</evidence>
<dbReference type="AlphaFoldDB" id="A0A1A6AI92"/>
<dbReference type="EMBL" id="LROS01000079">
    <property type="protein sequence ID" value="OBR89738.1"/>
    <property type="molecule type" value="Genomic_DNA"/>
</dbReference>
<keyword evidence="1" id="KW-0812">Transmembrane</keyword>
<proteinExistence type="predicted"/>
<name>A0A1A6AI92_9CLOT</name>
<reference evidence="2 3" key="1">
    <citation type="journal article" date="2012" name="Front. Microbiol.">
        <title>Draft Genome Sequence of the Virulent Strain 01-B526 of the Fish Pathogen Aeromonas salmonicida.</title>
        <authorList>
            <person name="Charette S.J."/>
            <person name="Brochu F."/>
            <person name="Boyle B."/>
            <person name="Filion G."/>
            <person name="Tanaka K.H."/>
            <person name="Derome N."/>
        </authorList>
    </citation>
    <scope>NUCLEOTIDE SEQUENCE [LARGE SCALE GENOMIC DNA]</scope>
    <source>
        <strain evidence="2 3">P11</strain>
    </source>
</reference>
<comment type="caution">
    <text evidence="2">The sequence shown here is derived from an EMBL/GenBank/DDBJ whole genome shotgun (WGS) entry which is preliminary data.</text>
</comment>